<evidence type="ECO:0000259" key="4">
    <source>
        <dbReference type="Pfam" id="PF01648"/>
    </source>
</evidence>
<accession>A0A6G4XR19</accession>
<feature type="non-terminal residue" evidence="6">
    <location>
        <position position="1"/>
    </location>
</feature>
<evidence type="ECO:0000313" key="7">
    <source>
        <dbReference type="Proteomes" id="UP000481109"/>
    </source>
</evidence>
<evidence type="ECO:0000256" key="1">
    <source>
        <dbReference type="ARBA" id="ARBA00010990"/>
    </source>
</evidence>
<feature type="region of interest" description="Disordered" evidence="3">
    <location>
        <begin position="491"/>
        <end position="514"/>
    </location>
</feature>
<comment type="similarity">
    <text evidence="1">Belongs to the P-Pant transferase superfamily. Gsp/Sfp/HetI/AcpT family.</text>
</comment>
<dbReference type="Gene3D" id="3.10.129.110">
    <property type="entry name" value="Polyketide synthase dehydratase"/>
    <property type="match status" value="1"/>
</dbReference>
<dbReference type="SUPFAM" id="SSF56214">
    <property type="entry name" value="4'-phosphopantetheinyl transferase"/>
    <property type="match status" value="2"/>
</dbReference>
<dbReference type="InterPro" id="IPR008278">
    <property type="entry name" value="4-PPantetheinyl_Trfase_dom"/>
</dbReference>
<dbReference type="InterPro" id="IPR042104">
    <property type="entry name" value="PKS_dehydratase_sf"/>
</dbReference>
<dbReference type="PANTHER" id="PTHR12215:SF10">
    <property type="entry name" value="L-AMINOADIPATE-SEMIALDEHYDE DEHYDROGENASE-PHOSPHOPANTETHEINYL TRANSFERASE"/>
    <property type="match status" value="1"/>
</dbReference>
<evidence type="ECO:0000256" key="2">
    <source>
        <dbReference type="ARBA" id="ARBA00022679"/>
    </source>
</evidence>
<dbReference type="InterPro" id="IPR049551">
    <property type="entry name" value="PKS_DH_C"/>
</dbReference>
<evidence type="ECO:0000256" key="3">
    <source>
        <dbReference type="SAM" id="MobiDB-lite"/>
    </source>
</evidence>
<dbReference type="Proteomes" id="UP000481109">
    <property type="component" value="Unassembled WGS sequence"/>
</dbReference>
<dbReference type="RefSeq" id="WP_165335471.1">
    <property type="nucleotide sequence ID" value="NZ_JAAKZW010000187.1"/>
</dbReference>
<dbReference type="AlphaFoldDB" id="A0A6G4XR19"/>
<dbReference type="EMBL" id="JAAKZW010000187">
    <property type="protein sequence ID" value="NGO80039.1"/>
    <property type="molecule type" value="Genomic_DNA"/>
</dbReference>
<name>A0A6G4XR19_9ACTN</name>
<dbReference type="SUPFAM" id="SSF54637">
    <property type="entry name" value="Thioesterase/thiol ester dehydrase-isomerase"/>
    <property type="match status" value="1"/>
</dbReference>
<evidence type="ECO:0000313" key="6">
    <source>
        <dbReference type="EMBL" id="NGO80039.1"/>
    </source>
</evidence>
<feature type="compositionally biased region" description="Low complexity" evidence="3">
    <location>
        <begin position="500"/>
        <end position="514"/>
    </location>
</feature>
<gene>
    <name evidence="6" type="ORF">G6045_30925</name>
</gene>
<dbReference type="GO" id="GO:0000287">
    <property type="term" value="F:magnesium ion binding"/>
    <property type="evidence" value="ECO:0007669"/>
    <property type="project" value="InterPro"/>
</dbReference>
<dbReference type="Pfam" id="PF01648">
    <property type="entry name" value="ACPS"/>
    <property type="match status" value="1"/>
</dbReference>
<dbReference type="PANTHER" id="PTHR12215">
    <property type="entry name" value="PHOSPHOPANTETHEINE TRANSFERASE"/>
    <property type="match status" value="1"/>
</dbReference>
<dbReference type="GO" id="GO:0019878">
    <property type="term" value="P:lysine biosynthetic process via aminoadipic acid"/>
    <property type="evidence" value="ECO:0007669"/>
    <property type="project" value="TreeGrafter"/>
</dbReference>
<reference evidence="6 7" key="1">
    <citation type="submission" date="2020-02" db="EMBL/GenBank/DDBJ databases">
        <title>Whole-genome analyses of novel actinobacteria.</title>
        <authorList>
            <person name="Sahin N."/>
            <person name="Tokatli A."/>
        </authorList>
    </citation>
    <scope>NUCLEOTIDE SEQUENCE [LARGE SCALE GENOMIC DNA]</scope>
    <source>
        <strain evidence="6 7">YC504</strain>
    </source>
</reference>
<dbReference type="InterPro" id="IPR029069">
    <property type="entry name" value="HotDog_dom_sf"/>
</dbReference>
<proteinExistence type="inferred from homology"/>
<dbReference type="GO" id="GO:0008897">
    <property type="term" value="F:holo-[acyl-carrier-protein] synthase activity"/>
    <property type="evidence" value="ECO:0007669"/>
    <property type="project" value="InterPro"/>
</dbReference>
<keyword evidence="2 6" id="KW-0808">Transferase</keyword>
<feature type="domain" description="Polyketide synthase dehydratase" evidence="5">
    <location>
        <begin position="107"/>
        <end position="248"/>
    </location>
</feature>
<dbReference type="InterPro" id="IPR050559">
    <property type="entry name" value="P-Pant_transferase_sf"/>
</dbReference>
<dbReference type="Gene3D" id="3.90.470.20">
    <property type="entry name" value="4'-phosphopantetheinyl transferase domain"/>
    <property type="match status" value="2"/>
</dbReference>
<keyword evidence="7" id="KW-1185">Reference proteome</keyword>
<evidence type="ECO:0000259" key="5">
    <source>
        <dbReference type="Pfam" id="PF14765"/>
    </source>
</evidence>
<organism evidence="6 7">
    <name type="scientific">Streptomyces mesophilus</name>
    <dbReference type="NCBI Taxonomy" id="1775132"/>
    <lineage>
        <taxon>Bacteria</taxon>
        <taxon>Bacillati</taxon>
        <taxon>Actinomycetota</taxon>
        <taxon>Actinomycetes</taxon>
        <taxon>Kitasatosporales</taxon>
        <taxon>Streptomycetaceae</taxon>
        <taxon>Streptomyces</taxon>
    </lineage>
</organism>
<dbReference type="GO" id="GO:0005829">
    <property type="term" value="C:cytosol"/>
    <property type="evidence" value="ECO:0007669"/>
    <property type="project" value="TreeGrafter"/>
</dbReference>
<dbReference type="Pfam" id="PF14765">
    <property type="entry name" value="PS-DH"/>
    <property type="match status" value="1"/>
</dbReference>
<dbReference type="InterPro" id="IPR037143">
    <property type="entry name" value="4-PPantetheinyl_Trfase_dom_sf"/>
</dbReference>
<protein>
    <submittedName>
        <fullName evidence="6">4'-phosphopantetheinyl transferase superfamily protein</fullName>
    </submittedName>
</protein>
<sequence>PFTISLATLPYLTDHCFFRQRPNWPDVADRWPVVPATTLIQLMADALPKTGAPLRAVRDARFLEWAVAEPAQDVVIEAVVEAPGRYAVSFGRHARATLETGEHGTPPSAWRPPAEERRPTTSAQEMYDERWMFHGPLFRGVSEILALGDRHVRGALTTPPAPGALLDNVGQLLGYWLMATHTDRTVVFPVGIKQARFFGPHPEPGTRLDCHIRITALTETVLEADVQLVHDGQVWAEIHGWQDRRFDSPPETDQVKRFPERSTLATEQSGGWQLVFEYWPDPASRELMMRNQLAGDERTAFAQHPPRGKRQWLLGRIAAKDAVRRLLWAGGEGPVFPGEVRIANEPSGRPYAYGVHGRQLPHLDVSLAHCQEAAVALVRPKGPVGIDIEEITERPPATVDAVLGAGEHGLYQELGADPEALTRIWAAKEAASKAEGTGIQGRPRDFEAAADGPDALRVRTPSGATHRVRLTTAANPPGLPARTYVVAWTEPSAAEPSVTEPSAPEANAPEEPTS</sequence>
<feature type="domain" description="4'-phosphopantetheinyl transferase" evidence="4">
    <location>
        <begin position="383"/>
        <end position="449"/>
    </location>
</feature>
<feature type="region of interest" description="Disordered" evidence="3">
    <location>
        <begin position="97"/>
        <end position="122"/>
    </location>
</feature>
<comment type="caution">
    <text evidence="6">The sequence shown here is derived from an EMBL/GenBank/DDBJ whole genome shotgun (WGS) entry which is preliminary data.</text>
</comment>